<organism evidence="4 5">
    <name type="scientific">Paecilomyces lecythidis</name>
    <dbReference type="NCBI Taxonomy" id="3004212"/>
    <lineage>
        <taxon>Eukaryota</taxon>
        <taxon>Fungi</taxon>
        <taxon>Dikarya</taxon>
        <taxon>Ascomycota</taxon>
        <taxon>Pezizomycotina</taxon>
        <taxon>Eurotiomycetes</taxon>
        <taxon>Eurotiomycetidae</taxon>
        <taxon>Eurotiales</taxon>
        <taxon>Thermoascaceae</taxon>
        <taxon>Paecilomyces</taxon>
    </lineage>
</organism>
<dbReference type="Proteomes" id="UP001583193">
    <property type="component" value="Unassembled WGS sequence"/>
</dbReference>
<protein>
    <recommendedName>
        <fullName evidence="3">Maltose/galactoside acetyltransferase domain-containing protein</fullName>
    </recommendedName>
</protein>
<evidence type="ECO:0000313" key="4">
    <source>
        <dbReference type="EMBL" id="KAL1876089.1"/>
    </source>
</evidence>
<dbReference type="Pfam" id="PF00132">
    <property type="entry name" value="Hexapep"/>
    <property type="match status" value="1"/>
</dbReference>
<dbReference type="Pfam" id="PF12464">
    <property type="entry name" value="Mac"/>
    <property type="match status" value="1"/>
</dbReference>
<dbReference type="InterPro" id="IPR024688">
    <property type="entry name" value="Mac_dom"/>
</dbReference>
<dbReference type="Gene3D" id="2.160.10.10">
    <property type="entry name" value="Hexapeptide repeat proteins"/>
    <property type="match status" value="1"/>
</dbReference>
<evidence type="ECO:0000256" key="1">
    <source>
        <dbReference type="ARBA" id="ARBA00007274"/>
    </source>
</evidence>
<evidence type="ECO:0000259" key="3">
    <source>
        <dbReference type="SMART" id="SM01266"/>
    </source>
</evidence>
<proteinExistence type="inferred from homology"/>
<dbReference type="SMART" id="SM01266">
    <property type="entry name" value="Mac"/>
    <property type="match status" value="1"/>
</dbReference>
<name>A0ABR3XK67_9EURO</name>
<dbReference type="SUPFAM" id="SSF51161">
    <property type="entry name" value="Trimeric LpxA-like enzymes"/>
    <property type="match status" value="1"/>
</dbReference>
<dbReference type="PANTHER" id="PTHR23416">
    <property type="entry name" value="SIALIC ACID SYNTHASE-RELATED"/>
    <property type="match status" value="1"/>
</dbReference>
<dbReference type="InterPro" id="IPR001451">
    <property type="entry name" value="Hexapep"/>
</dbReference>
<dbReference type="EMBL" id="JAVDPF010000016">
    <property type="protein sequence ID" value="KAL1876089.1"/>
    <property type="molecule type" value="Genomic_DNA"/>
</dbReference>
<evidence type="ECO:0000256" key="2">
    <source>
        <dbReference type="ARBA" id="ARBA00022679"/>
    </source>
</evidence>
<sequence length="244" mass="26824">MDLEDTNHLAASQCAMHFTHAARLQNAGPLCREYEKMISGQPFRLLASPSLQGRKLRARQFCASYNQDDIPNDPKMPPEKVFQGLRNRREKMLRTIIGEVGEQPVIEPPFNFQYGSNISLGDRFYANVNLRIHDSGFVTIGNRVLIAPNVTIVTETHDKDVQSRRDGVVYTRPVTIGDDCWIGSGATILPGVTIGKGTTIGAGSMVTKDIPPFSVAWGVPARVIHGVDDPDAADNAQYKAAQHL</sequence>
<dbReference type="InterPro" id="IPR011004">
    <property type="entry name" value="Trimer_LpxA-like_sf"/>
</dbReference>
<dbReference type="CDD" id="cd03357">
    <property type="entry name" value="LbH_MAT_GAT"/>
    <property type="match status" value="1"/>
</dbReference>
<keyword evidence="2" id="KW-0808">Transferase</keyword>
<dbReference type="InterPro" id="IPR018357">
    <property type="entry name" value="Hexapep_transf_CS"/>
</dbReference>
<comment type="caution">
    <text evidence="4">The sequence shown here is derived from an EMBL/GenBank/DDBJ whole genome shotgun (WGS) entry which is preliminary data.</text>
</comment>
<reference evidence="4 5" key="1">
    <citation type="journal article" date="2024" name="IMA Fungus">
        <title>IMA Genome - F19 : A genome assembly and annotation guide to empower mycologists, including annotated draft genome sequences of Ceratocystis pirilliformis, Diaporthe australafricana, Fusarium ophioides, Paecilomyces lecythidis, and Sporothrix stenoceras.</title>
        <authorList>
            <person name="Aylward J."/>
            <person name="Wilson A.M."/>
            <person name="Visagie C.M."/>
            <person name="Spraker J."/>
            <person name="Barnes I."/>
            <person name="Buitendag C."/>
            <person name="Ceriani C."/>
            <person name="Del Mar Angel L."/>
            <person name="du Plessis D."/>
            <person name="Fuchs T."/>
            <person name="Gasser K."/>
            <person name="Kramer D."/>
            <person name="Li W."/>
            <person name="Munsamy K."/>
            <person name="Piso A."/>
            <person name="Price J.L."/>
            <person name="Sonnekus B."/>
            <person name="Thomas C."/>
            <person name="van der Nest A."/>
            <person name="van Dijk A."/>
            <person name="van Heerden A."/>
            <person name="van Vuuren N."/>
            <person name="Yilmaz N."/>
            <person name="Duong T.A."/>
            <person name="van der Merwe N.A."/>
            <person name="Wingfield M.J."/>
            <person name="Wingfield B.D."/>
        </authorList>
    </citation>
    <scope>NUCLEOTIDE SEQUENCE [LARGE SCALE GENOMIC DNA]</scope>
    <source>
        <strain evidence="4 5">CMW 18167</strain>
    </source>
</reference>
<dbReference type="PROSITE" id="PS00101">
    <property type="entry name" value="HEXAPEP_TRANSFERASES"/>
    <property type="match status" value="1"/>
</dbReference>
<evidence type="ECO:0000313" key="5">
    <source>
        <dbReference type="Proteomes" id="UP001583193"/>
    </source>
</evidence>
<accession>A0ABR3XK67</accession>
<comment type="similarity">
    <text evidence="1">Belongs to the transferase hexapeptide repeat family.</text>
</comment>
<keyword evidence="5" id="KW-1185">Reference proteome</keyword>
<dbReference type="InterPro" id="IPR051159">
    <property type="entry name" value="Hexapeptide_acetyltransf"/>
</dbReference>
<gene>
    <name evidence="4" type="ORF">Plec18167_005350</name>
</gene>
<feature type="domain" description="Maltose/galactoside acetyltransferase" evidence="3">
    <location>
        <begin position="34"/>
        <end position="102"/>
    </location>
</feature>
<dbReference type="PANTHER" id="PTHR23416:SF23">
    <property type="entry name" value="ACETYLTRANSFERASE C18B11.09C-RELATED"/>
    <property type="match status" value="1"/>
</dbReference>